<proteinExistence type="predicted"/>
<dbReference type="InterPro" id="IPR012296">
    <property type="entry name" value="Nuclease_put_TT1808"/>
</dbReference>
<dbReference type="InterPro" id="IPR008538">
    <property type="entry name" value="Uma2"/>
</dbReference>
<feature type="domain" description="Putative restriction endonuclease" evidence="1">
    <location>
        <begin position="21"/>
        <end position="158"/>
    </location>
</feature>
<dbReference type="CDD" id="cd06260">
    <property type="entry name" value="DUF820-like"/>
    <property type="match status" value="1"/>
</dbReference>
<gene>
    <name evidence="2" type="ORF">NIES2135_34730</name>
</gene>
<dbReference type="Pfam" id="PF05685">
    <property type="entry name" value="Uma2"/>
    <property type="match status" value="1"/>
</dbReference>
<dbReference type="AlphaFoldDB" id="A0A1Z4JIX3"/>
<dbReference type="PANTHER" id="PTHR47152:SF3">
    <property type="entry name" value="SLR1613 PROTEIN"/>
    <property type="match status" value="1"/>
</dbReference>
<dbReference type="PANTHER" id="PTHR47152">
    <property type="entry name" value="SLR2084 PROTEIN-RELATED"/>
    <property type="match status" value="1"/>
</dbReference>
<protein>
    <recommendedName>
        <fullName evidence="1">Putative restriction endonuclease domain-containing protein</fullName>
    </recommendedName>
</protein>
<evidence type="ECO:0000313" key="3">
    <source>
        <dbReference type="Proteomes" id="UP000217895"/>
    </source>
</evidence>
<dbReference type="Proteomes" id="UP000217895">
    <property type="component" value="Chromosome"/>
</dbReference>
<evidence type="ECO:0000259" key="1">
    <source>
        <dbReference type="Pfam" id="PF05685"/>
    </source>
</evidence>
<name>A0A1Z4JIX3_LEPBY</name>
<dbReference type="InterPro" id="IPR011335">
    <property type="entry name" value="Restrct_endonuc-II-like"/>
</dbReference>
<evidence type="ECO:0000313" key="2">
    <source>
        <dbReference type="EMBL" id="BAY56638.1"/>
    </source>
</evidence>
<dbReference type="SUPFAM" id="SSF52980">
    <property type="entry name" value="Restriction endonuclease-like"/>
    <property type="match status" value="1"/>
</dbReference>
<dbReference type="Gene3D" id="3.90.1570.10">
    <property type="entry name" value="tt1808, chain A"/>
    <property type="match status" value="1"/>
</dbReference>
<keyword evidence="3" id="KW-1185">Reference proteome</keyword>
<organism evidence="2 3">
    <name type="scientific">Leptolyngbya boryana NIES-2135</name>
    <dbReference type="NCBI Taxonomy" id="1973484"/>
    <lineage>
        <taxon>Bacteria</taxon>
        <taxon>Bacillati</taxon>
        <taxon>Cyanobacteriota</taxon>
        <taxon>Cyanophyceae</taxon>
        <taxon>Leptolyngbyales</taxon>
        <taxon>Leptolyngbyaceae</taxon>
        <taxon>Leptolyngbya group</taxon>
        <taxon>Leptolyngbya</taxon>
    </lineage>
</organism>
<reference evidence="2 3" key="1">
    <citation type="submission" date="2017-06" db="EMBL/GenBank/DDBJ databases">
        <title>Genome sequencing of cyanobaciteial culture collection at National Institute for Environmental Studies (NIES).</title>
        <authorList>
            <person name="Hirose Y."/>
            <person name="Shimura Y."/>
            <person name="Fujisawa T."/>
            <person name="Nakamura Y."/>
            <person name="Kawachi M."/>
        </authorList>
    </citation>
    <scope>NUCLEOTIDE SEQUENCE [LARGE SCALE GENOMIC DNA]</scope>
    <source>
        <strain evidence="2 3">NIES-2135</strain>
    </source>
</reference>
<sequence length="192" mass="22607">MVATSSTSQPRPAKVIHHLTWKQFEELDRSLEDIAGIKLIYLDGTVEVMPVSEEHEDFKVLFRRLLETYFEVFGIRFYGRGSATMGTEAIKARNEPDEAYNLEYKKPQPDLVVEITVTSGGVNKLEVYRRLGVSEVWFWEDGTLEIYHLRDRYEKITQSQLLPDFPIELFCRYMTYYDQYDAVREFRAALKR</sequence>
<accession>A0A1Z4JIX3</accession>
<dbReference type="EMBL" id="AP018203">
    <property type="protein sequence ID" value="BAY56638.1"/>
    <property type="molecule type" value="Genomic_DNA"/>
</dbReference>